<keyword evidence="4 9" id="KW-0808">Transferase</keyword>
<evidence type="ECO:0000256" key="4">
    <source>
        <dbReference type="ARBA" id="ARBA00022679"/>
    </source>
</evidence>
<dbReference type="InterPro" id="IPR050297">
    <property type="entry name" value="LipidA_mod_glycosyltrf_83"/>
</dbReference>
<dbReference type="AlphaFoldDB" id="A0A2C8Y9D0"/>
<evidence type="ECO:0000313" key="10">
    <source>
        <dbReference type="Proteomes" id="UP000219440"/>
    </source>
</evidence>
<feature type="transmembrane region" description="Helical" evidence="8">
    <location>
        <begin position="167"/>
        <end position="200"/>
    </location>
</feature>
<evidence type="ECO:0000256" key="6">
    <source>
        <dbReference type="ARBA" id="ARBA00022989"/>
    </source>
</evidence>
<evidence type="ECO:0000256" key="3">
    <source>
        <dbReference type="ARBA" id="ARBA00022676"/>
    </source>
</evidence>
<keyword evidence="3 9" id="KW-0328">Glycosyltransferase</keyword>
<feature type="transmembrane region" description="Helical" evidence="8">
    <location>
        <begin position="264"/>
        <end position="286"/>
    </location>
</feature>
<dbReference type="OrthoDB" id="5318634at2"/>
<dbReference type="GO" id="GO:0009103">
    <property type="term" value="P:lipopolysaccharide biosynthetic process"/>
    <property type="evidence" value="ECO:0007669"/>
    <property type="project" value="UniProtKB-ARBA"/>
</dbReference>
<proteinExistence type="predicted"/>
<evidence type="ECO:0000256" key="8">
    <source>
        <dbReference type="SAM" id="Phobius"/>
    </source>
</evidence>
<feature type="transmembrane region" description="Helical" evidence="8">
    <location>
        <begin position="354"/>
        <end position="372"/>
    </location>
</feature>
<evidence type="ECO:0000313" key="9">
    <source>
        <dbReference type="EMBL" id="SOE46740.1"/>
    </source>
</evidence>
<feature type="transmembrane region" description="Helical" evidence="8">
    <location>
        <begin position="330"/>
        <end position="347"/>
    </location>
</feature>
<feature type="transmembrane region" description="Helical" evidence="8">
    <location>
        <begin position="20"/>
        <end position="44"/>
    </location>
</feature>
<dbReference type="GO" id="GO:0005886">
    <property type="term" value="C:plasma membrane"/>
    <property type="evidence" value="ECO:0007669"/>
    <property type="project" value="UniProtKB-SubCell"/>
</dbReference>
<evidence type="ECO:0000256" key="7">
    <source>
        <dbReference type="ARBA" id="ARBA00023136"/>
    </source>
</evidence>
<name>A0A2C8Y9D0_9MICO</name>
<sequence>MTATMGRETVRLPLLQRPFVSPLAAGLLGFAISMIGITVPGLWYDEAASVSSTTRSWPQLWAELGNVDAVHALYYAILHVIFDVVGYSPLSLRMPSAIAVGIAAALVLILGRQLGRPRLAVIAAITFCLIPRVTWMGTEGRSYALTATLAVLATVALLRAVRVGTRAVWIVYGVVAVLSVTLFIYLALVIVAHGLTVAWLAGARTPASRRVARNWLVSAAIAGAASIPFAIEVVSQSGQLSWIPPLSGSTIRGVLRSQWFYSGVWFAVASWAFIVLGVAVLVRGLVLSRRNRTDDTALTFLAVVMPALVAPTIALLLISVVHQPVYQPRYLAMCTPFVAIAIAAGIDSIRWRPGAIMAVALLAVLAVPQIIVQREPESKESSSWAQVADLIATERAADGPGSTTAIIYGELWGHSKATTRVIAYSYPEQFASTVDVTIRTPAADTAQLWETRAPIAECLDRLTGTDVAYLIASPTRDVRPATTAALASIGWRVTDEWNFTRVNVLRYIRD</sequence>
<keyword evidence="6 8" id="KW-1133">Transmembrane helix</keyword>
<dbReference type="RefSeq" id="WP_097059366.1">
    <property type="nucleotide sequence ID" value="NZ_BMLC01000002.1"/>
</dbReference>
<dbReference type="EMBL" id="OCST01000001">
    <property type="protein sequence ID" value="SOE46740.1"/>
    <property type="molecule type" value="Genomic_DNA"/>
</dbReference>
<comment type="subcellular location">
    <subcellularLocation>
        <location evidence="1">Cell membrane</location>
        <topology evidence="1">Multi-pass membrane protein</topology>
    </subcellularLocation>
</comment>
<dbReference type="GO" id="GO:0010041">
    <property type="term" value="P:response to iron(III) ion"/>
    <property type="evidence" value="ECO:0007669"/>
    <property type="project" value="TreeGrafter"/>
</dbReference>
<feature type="transmembrane region" description="Helical" evidence="8">
    <location>
        <begin position="298"/>
        <end position="318"/>
    </location>
</feature>
<dbReference type="GO" id="GO:0016763">
    <property type="term" value="F:pentosyltransferase activity"/>
    <property type="evidence" value="ECO:0007669"/>
    <property type="project" value="TreeGrafter"/>
</dbReference>
<accession>A0A2C8Y9D0</accession>
<gene>
    <name evidence="9" type="ORF">SAMN06296378_0173</name>
</gene>
<keyword evidence="2" id="KW-1003">Cell membrane</keyword>
<dbReference type="Proteomes" id="UP000219440">
    <property type="component" value="Unassembled WGS sequence"/>
</dbReference>
<feature type="transmembrane region" description="Helical" evidence="8">
    <location>
        <begin position="92"/>
        <end position="111"/>
    </location>
</feature>
<keyword evidence="10" id="KW-1185">Reference proteome</keyword>
<feature type="transmembrane region" description="Helical" evidence="8">
    <location>
        <begin position="142"/>
        <end position="161"/>
    </location>
</feature>
<protein>
    <submittedName>
        <fullName evidence="9">Mannosyltransferase</fullName>
    </submittedName>
</protein>
<organism evidence="9 10">
    <name type="scientific">Salinibacterium xinjiangense</name>
    <dbReference type="NCBI Taxonomy" id="386302"/>
    <lineage>
        <taxon>Bacteria</taxon>
        <taxon>Bacillati</taxon>
        <taxon>Actinomycetota</taxon>
        <taxon>Actinomycetes</taxon>
        <taxon>Micrococcales</taxon>
        <taxon>Microbacteriaceae</taxon>
        <taxon>Salinibacterium</taxon>
    </lineage>
</organism>
<feature type="transmembrane region" description="Helical" evidence="8">
    <location>
        <begin position="117"/>
        <end position="135"/>
    </location>
</feature>
<evidence type="ECO:0000256" key="2">
    <source>
        <dbReference type="ARBA" id="ARBA00022475"/>
    </source>
</evidence>
<evidence type="ECO:0000256" key="5">
    <source>
        <dbReference type="ARBA" id="ARBA00022692"/>
    </source>
</evidence>
<reference evidence="9 10" key="1">
    <citation type="submission" date="2017-09" db="EMBL/GenBank/DDBJ databases">
        <authorList>
            <person name="Ehlers B."/>
            <person name="Leendertz F.H."/>
        </authorList>
    </citation>
    <scope>NUCLEOTIDE SEQUENCE [LARGE SCALE GENOMIC DNA]</scope>
    <source>
        <strain evidence="9 10">CGMCC 1.05381</strain>
    </source>
</reference>
<keyword evidence="5 8" id="KW-0812">Transmembrane</keyword>
<keyword evidence="7 8" id="KW-0472">Membrane</keyword>
<evidence type="ECO:0000256" key="1">
    <source>
        <dbReference type="ARBA" id="ARBA00004651"/>
    </source>
</evidence>
<dbReference type="PANTHER" id="PTHR33908:SF3">
    <property type="entry name" value="UNDECAPRENYL PHOSPHATE-ALPHA-4-AMINO-4-DEOXY-L-ARABINOSE ARABINOSYL TRANSFERASE"/>
    <property type="match status" value="1"/>
</dbReference>
<dbReference type="PANTHER" id="PTHR33908">
    <property type="entry name" value="MANNOSYLTRANSFERASE YKCB-RELATED"/>
    <property type="match status" value="1"/>
</dbReference>